<dbReference type="EMBL" id="BARV01042927">
    <property type="protein sequence ID" value="GAI52216.1"/>
    <property type="molecule type" value="Genomic_DNA"/>
</dbReference>
<dbReference type="PANTHER" id="PTHR43106">
    <property type="entry name" value="DEHYDROGENASE-RELATED"/>
    <property type="match status" value="1"/>
</dbReference>
<feature type="non-terminal residue" evidence="4">
    <location>
        <position position="1"/>
    </location>
</feature>
<protein>
    <recommendedName>
        <fullName evidence="3">FAD-dependent oxidoreductase 2 FAD-binding domain-containing protein</fullName>
    </recommendedName>
</protein>
<reference evidence="4" key="1">
    <citation type="journal article" date="2014" name="Front. Microbiol.">
        <title>High frequency of phylogenetically diverse reductive dehalogenase-homologous genes in deep subseafloor sedimentary metagenomes.</title>
        <authorList>
            <person name="Kawai M."/>
            <person name="Futagami T."/>
            <person name="Toyoda A."/>
            <person name="Takaki Y."/>
            <person name="Nishi S."/>
            <person name="Hori S."/>
            <person name="Arai W."/>
            <person name="Tsubouchi T."/>
            <person name="Morono Y."/>
            <person name="Uchiyama I."/>
            <person name="Ito T."/>
            <person name="Fujiyama A."/>
            <person name="Inagaki F."/>
            <person name="Takami H."/>
        </authorList>
    </citation>
    <scope>NUCLEOTIDE SEQUENCE</scope>
    <source>
        <strain evidence="4">Expedition CK06-06</strain>
    </source>
</reference>
<dbReference type="AlphaFoldDB" id="X1QBP4"/>
<dbReference type="GO" id="GO:0016491">
    <property type="term" value="F:oxidoreductase activity"/>
    <property type="evidence" value="ECO:0007669"/>
    <property type="project" value="UniProtKB-KW"/>
</dbReference>
<feature type="non-terminal residue" evidence="4">
    <location>
        <position position="122"/>
    </location>
</feature>
<accession>X1QBP4</accession>
<comment type="caution">
    <text evidence="4">The sequence shown here is derived from an EMBL/GenBank/DDBJ whole genome shotgun (WGS) entry which is preliminary data.</text>
</comment>
<organism evidence="4">
    <name type="scientific">marine sediment metagenome</name>
    <dbReference type="NCBI Taxonomy" id="412755"/>
    <lineage>
        <taxon>unclassified sequences</taxon>
        <taxon>metagenomes</taxon>
        <taxon>ecological metagenomes</taxon>
    </lineage>
</organism>
<name>X1QBP4_9ZZZZ</name>
<dbReference type="InterPro" id="IPR003953">
    <property type="entry name" value="FAD-dep_OxRdtase_2_FAD-bd"/>
</dbReference>
<dbReference type="InterPro" id="IPR036188">
    <property type="entry name" value="FAD/NAD-bd_sf"/>
</dbReference>
<sequence length="122" mass="12862">LGGYTMAVVNKMAKKYDVIIVGGGPAGIFAALELSRAADLSILLIEKGEDIDKRTNLVCGLGGAGAFSDGKLTLSSQVGGRLRDYLGESNTETLIKYVDDTYLKFGAPNKLYGVGDGVDELR</sequence>
<keyword evidence="1" id="KW-0285">Flavoprotein</keyword>
<feature type="domain" description="FAD-dependent oxidoreductase 2 FAD-binding" evidence="3">
    <location>
        <begin position="17"/>
        <end position="69"/>
    </location>
</feature>
<keyword evidence="2" id="KW-0560">Oxidoreductase</keyword>
<evidence type="ECO:0000256" key="1">
    <source>
        <dbReference type="ARBA" id="ARBA00022630"/>
    </source>
</evidence>
<dbReference type="Pfam" id="PF00890">
    <property type="entry name" value="FAD_binding_2"/>
    <property type="match status" value="1"/>
</dbReference>
<evidence type="ECO:0000259" key="3">
    <source>
        <dbReference type="Pfam" id="PF00890"/>
    </source>
</evidence>
<dbReference type="PANTHER" id="PTHR43106:SF1">
    <property type="entry name" value="DEHYDROGENASE-RELATED"/>
    <property type="match status" value="1"/>
</dbReference>
<proteinExistence type="predicted"/>
<dbReference type="SUPFAM" id="SSF51905">
    <property type="entry name" value="FAD/NAD(P)-binding domain"/>
    <property type="match status" value="1"/>
</dbReference>
<dbReference type="Gene3D" id="3.50.50.60">
    <property type="entry name" value="FAD/NAD(P)-binding domain"/>
    <property type="match status" value="1"/>
</dbReference>
<gene>
    <name evidence="4" type="ORF">S06H3_64321</name>
</gene>
<evidence type="ECO:0000256" key="2">
    <source>
        <dbReference type="ARBA" id="ARBA00023002"/>
    </source>
</evidence>
<evidence type="ECO:0000313" key="4">
    <source>
        <dbReference type="EMBL" id="GAI52216.1"/>
    </source>
</evidence>